<dbReference type="GO" id="GO:0000160">
    <property type="term" value="P:phosphorelay signal transduction system"/>
    <property type="evidence" value="ECO:0007669"/>
    <property type="project" value="InterPro"/>
</dbReference>
<accession>A0A2A4T934</accession>
<name>A0A2A4T934_9DELT</name>
<proteinExistence type="predicted"/>
<evidence type="ECO:0000313" key="4">
    <source>
        <dbReference type="EMBL" id="PCI29799.1"/>
    </source>
</evidence>
<dbReference type="InterPro" id="IPR001789">
    <property type="entry name" value="Sig_transdc_resp-reg_receiver"/>
</dbReference>
<dbReference type="InterPro" id="IPR050595">
    <property type="entry name" value="Bact_response_regulator"/>
</dbReference>
<comment type="caution">
    <text evidence="4">The sequence shown here is derived from an EMBL/GenBank/DDBJ whole genome shotgun (WGS) entry which is preliminary data.</text>
</comment>
<evidence type="ECO:0000256" key="1">
    <source>
        <dbReference type="ARBA" id="ARBA00022553"/>
    </source>
</evidence>
<dbReference type="SMART" id="SM00448">
    <property type="entry name" value="REC"/>
    <property type="match status" value="1"/>
</dbReference>
<dbReference type="Pfam" id="PF00072">
    <property type="entry name" value="Response_reg"/>
    <property type="match status" value="1"/>
</dbReference>
<feature type="domain" description="Response regulatory" evidence="3">
    <location>
        <begin position="147"/>
        <end position="263"/>
    </location>
</feature>
<gene>
    <name evidence="4" type="ORF">COB67_03370</name>
</gene>
<reference evidence="5" key="1">
    <citation type="submission" date="2017-08" db="EMBL/GenBank/DDBJ databases">
        <title>A dynamic microbial community with high functional redundancy inhabits the cold, oxic subseafloor aquifer.</title>
        <authorList>
            <person name="Tully B.J."/>
            <person name="Wheat C.G."/>
            <person name="Glazer B.T."/>
            <person name="Huber J.A."/>
        </authorList>
    </citation>
    <scope>NUCLEOTIDE SEQUENCE [LARGE SCALE GENOMIC DNA]</scope>
</reference>
<dbReference type="Proteomes" id="UP000218113">
    <property type="component" value="Unassembled WGS sequence"/>
</dbReference>
<dbReference type="AlphaFoldDB" id="A0A2A4T934"/>
<dbReference type="Gene3D" id="3.40.50.2300">
    <property type="match status" value="1"/>
</dbReference>
<sequence length="305" mass="35048">MMKGEKKAILIQQRPEVFEIMHDLKYKIMQAEDSIEGIRKTIRYRPNLVLGEVDTAQLSGLSMAKVLQMLQLKVPLILMAQSKKYENIEFEKQSNILAVLNYEEVQYRLSQTIVGGLKNYHPEEAEYTYTFRQREWSDLISLSGRKRILLIEDHEETRKAVLIKIDRSNEYEMYSAVNGLDGLLKALLIKPDLILSNIVMPALDGLVMSQIFFILNKPFPIVFLTAQEDKGILKKAAGIESVLGIIHKREVRNSSSFLATIASYLHEAEKRHQSLDATYQKEEMRTLLRSDRKEGGLALNKITDF</sequence>
<evidence type="ECO:0000256" key="2">
    <source>
        <dbReference type="PROSITE-ProRule" id="PRU00169"/>
    </source>
</evidence>
<keyword evidence="1" id="KW-0597">Phosphoprotein</keyword>
<protein>
    <recommendedName>
        <fullName evidence="3">Response regulatory domain-containing protein</fullName>
    </recommendedName>
</protein>
<dbReference type="PANTHER" id="PTHR44591:SF3">
    <property type="entry name" value="RESPONSE REGULATORY DOMAIN-CONTAINING PROTEIN"/>
    <property type="match status" value="1"/>
</dbReference>
<dbReference type="EMBL" id="NVSR01000010">
    <property type="protein sequence ID" value="PCI29799.1"/>
    <property type="molecule type" value="Genomic_DNA"/>
</dbReference>
<organism evidence="4 5">
    <name type="scientific">SAR324 cluster bacterium</name>
    <dbReference type="NCBI Taxonomy" id="2024889"/>
    <lineage>
        <taxon>Bacteria</taxon>
        <taxon>Deltaproteobacteria</taxon>
        <taxon>SAR324 cluster</taxon>
    </lineage>
</organism>
<evidence type="ECO:0000313" key="5">
    <source>
        <dbReference type="Proteomes" id="UP000218113"/>
    </source>
</evidence>
<evidence type="ECO:0000259" key="3">
    <source>
        <dbReference type="PROSITE" id="PS50110"/>
    </source>
</evidence>
<dbReference type="PROSITE" id="PS50110">
    <property type="entry name" value="RESPONSE_REGULATORY"/>
    <property type="match status" value="1"/>
</dbReference>
<dbReference type="PANTHER" id="PTHR44591">
    <property type="entry name" value="STRESS RESPONSE REGULATOR PROTEIN 1"/>
    <property type="match status" value="1"/>
</dbReference>
<dbReference type="InterPro" id="IPR011006">
    <property type="entry name" value="CheY-like_superfamily"/>
</dbReference>
<dbReference type="SUPFAM" id="SSF52172">
    <property type="entry name" value="CheY-like"/>
    <property type="match status" value="1"/>
</dbReference>
<comment type="caution">
    <text evidence="2">Lacks conserved residue(s) required for the propagation of feature annotation.</text>
</comment>